<evidence type="ECO:0000313" key="13">
    <source>
        <dbReference type="EMBL" id="KAH0539783.1"/>
    </source>
</evidence>
<evidence type="ECO:0000256" key="3">
    <source>
        <dbReference type="ARBA" id="ARBA00022448"/>
    </source>
</evidence>
<keyword evidence="3" id="KW-0813">Transport</keyword>
<keyword evidence="7" id="KW-0915">Sodium</keyword>
<dbReference type="GO" id="GO:0015293">
    <property type="term" value="F:symporter activity"/>
    <property type="evidence" value="ECO:0007669"/>
    <property type="project" value="TreeGrafter"/>
</dbReference>
<evidence type="ECO:0000256" key="5">
    <source>
        <dbReference type="ARBA" id="ARBA00022692"/>
    </source>
</evidence>
<comment type="subcellular location">
    <subcellularLocation>
        <location evidence="1">Cell membrane</location>
        <topology evidence="1">Multi-pass membrane protein</topology>
    </subcellularLocation>
</comment>
<dbReference type="EMBL" id="JAHXZJ010002609">
    <property type="protein sequence ID" value="KAH0539783.1"/>
    <property type="molecule type" value="Genomic_DNA"/>
</dbReference>
<dbReference type="Gene3D" id="1.20.1730.10">
    <property type="entry name" value="Sodium/glucose cotransporter"/>
    <property type="match status" value="1"/>
</dbReference>
<dbReference type="Proteomes" id="UP000826195">
    <property type="component" value="Unassembled WGS sequence"/>
</dbReference>
<dbReference type="InterPro" id="IPR051163">
    <property type="entry name" value="Sodium:Solute_Symporter_SSF"/>
</dbReference>
<dbReference type="PANTHER" id="PTHR42985:SF39">
    <property type="entry name" value="GH10366P"/>
    <property type="match status" value="1"/>
</dbReference>
<dbReference type="InterPro" id="IPR038377">
    <property type="entry name" value="Na/Glc_symporter_sf"/>
</dbReference>
<evidence type="ECO:0000256" key="4">
    <source>
        <dbReference type="ARBA" id="ARBA00022475"/>
    </source>
</evidence>
<keyword evidence="9 12" id="KW-0472">Membrane</keyword>
<keyword evidence="14" id="KW-1185">Reference proteome</keyword>
<comment type="similarity">
    <text evidence="2 11">Belongs to the sodium:solute symporter (SSF) (TC 2.A.21) family.</text>
</comment>
<dbReference type="AlphaFoldDB" id="A0AAV7HZA0"/>
<feature type="transmembrane region" description="Helical" evidence="12">
    <location>
        <begin position="126"/>
        <end position="151"/>
    </location>
</feature>
<evidence type="ECO:0000313" key="14">
    <source>
        <dbReference type="Proteomes" id="UP000826195"/>
    </source>
</evidence>
<organism evidence="13 14">
    <name type="scientific">Cotesia glomerata</name>
    <name type="common">Lepidopteran parasitic wasp</name>
    <name type="synonym">Apanteles glomeratus</name>
    <dbReference type="NCBI Taxonomy" id="32391"/>
    <lineage>
        <taxon>Eukaryota</taxon>
        <taxon>Metazoa</taxon>
        <taxon>Ecdysozoa</taxon>
        <taxon>Arthropoda</taxon>
        <taxon>Hexapoda</taxon>
        <taxon>Insecta</taxon>
        <taxon>Pterygota</taxon>
        <taxon>Neoptera</taxon>
        <taxon>Endopterygota</taxon>
        <taxon>Hymenoptera</taxon>
        <taxon>Apocrita</taxon>
        <taxon>Ichneumonoidea</taxon>
        <taxon>Braconidae</taxon>
        <taxon>Microgastrinae</taxon>
        <taxon>Cotesia</taxon>
    </lineage>
</organism>
<sequence length="311" mass="34984">MEIFMKILFVFIGLIIYTRYRNCDPVSTKIVDRSDQIFPFFVMEVTGHIPGLAGLFLTGLGSAALSTMSTNLNVISGIVYEDFIEPWMPNNAAKDANGTKIMKLLVVIAGFISIGLVFVVDGLGTVFQISISLRSVIDGPMVGIFFLGLMVPWVKARGALIGTFVSFVFMLWYVGSSEYYKLKFKTFSDTLPISVEQCPYPLNNTVIHSSPSPSEIEENSIPLIYQISFLYYTAIGFIVMCVVAISASFILKETDIDNVNPEHFTPFVKRYISRKKVYREVPSNEEHRVEMNLKETVQLEPKVRKMSATER</sequence>
<evidence type="ECO:0000256" key="2">
    <source>
        <dbReference type="ARBA" id="ARBA00006434"/>
    </source>
</evidence>
<evidence type="ECO:0008006" key="15">
    <source>
        <dbReference type="Google" id="ProtNLM"/>
    </source>
</evidence>
<dbReference type="PROSITE" id="PS50283">
    <property type="entry name" value="NA_SOLUT_SYMP_3"/>
    <property type="match status" value="1"/>
</dbReference>
<evidence type="ECO:0000256" key="12">
    <source>
        <dbReference type="SAM" id="Phobius"/>
    </source>
</evidence>
<name>A0AAV7HZA0_COTGL</name>
<keyword evidence="4" id="KW-1003">Cell membrane</keyword>
<keyword evidence="10" id="KW-0739">Sodium transport</keyword>
<evidence type="ECO:0000256" key="9">
    <source>
        <dbReference type="ARBA" id="ARBA00023136"/>
    </source>
</evidence>
<keyword evidence="8" id="KW-0406">Ion transport</keyword>
<evidence type="ECO:0000256" key="10">
    <source>
        <dbReference type="ARBA" id="ARBA00023201"/>
    </source>
</evidence>
<evidence type="ECO:0000256" key="8">
    <source>
        <dbReference type="ARBA" id="ARBA00023065"/>
    </source>
</evidence>
<feature type="transmembrane region" description="Helical" evidence="12">
    <location>
        <begin position="158"/>
        <end position="175"/>
    </location>
</feature>
<feature type="transmembrane region" description="Helical" evidence="12">
    <location>
        <begin position="47"/>
        <end position="80"/>
    </location>
</feature>
<keyword evidence="5 12" id="KW-0812">Transmembrane</keyword>
<feature type="transmembrane region" description="Helical" evidence="12">
    <location>
        <begin position="229"/>
        <end position="251"/>
    </location>
</feature>
<dbReference type="Pfam" id="PF00474">
    <property type="entry name" value="SSF"/>
    <property type="match status" value="1"/>
</dbReference>
<keyword evidence="6 12" id="KW-1133">Transmembrane helix</keyword>
<dbReference type="GO" id="GO:0006814">
    <property type="term" value="P:sodium ion transport"/>
    <property type="evidence" value="ECO:0007669"/>
    <property type="project" value="UniProtKB-KW"/>
</dbReference>
<reference evidence="13 14" key="1">
    <citation type="journal article" date="2021" name="J. Hered.">
        <title>A chromosome-level genome assembly of the parasitoid wasp, Cotesia glomerata (Hymenoptera: Braconidae).</title>
        <authorList>
            <person name="Pinto B.J."/>
            <person name="Weis J.J."/>
            <person name="Gamble T."/>
            <person name="Ode P.J."/>
            <person name="Paul R."/>
            <person name="Zaspel J.M."/>
        </authorList>
    </citation>
    <scope>NUCLEOTIDE SEQUENCE [LARGE SCALE GENOMIC DNA]</scope>
    <source>
        <strain evidence="13">CgM1</strain>
    </source>
</reference>
<comment type="caution">
    <text evidence="13">The sequence shown here is derived from an EMBL/GenBank/DDBJ whole genome shotgun (WGS) entry which is preliminary data.</text>
</comment>
<protein>
    <recommendedName>
        <fullName evidence="15">Sodium-coupled monocarboxylate transporter 2</fullName>
    </recommendedName>
</protein>
<gene>
    <name evidence="13" type="ORF">KQX54_008020</name>
</gene>
<proteinExistence type="inferred from homology"/>
<evidence type="ECO:0000256" key="11">
    <source>
        <dbReference type="RuleBase" id="RU362091"/>
    </source>
</evidence>
<evidence type="ECO:0000256" key="1">
    <source>
        <dbReference type="ARBA" id="ARBA00004651"/>
    </source>
</evidence>
<dbReference type="PANTHER" id="PTHR42985">
    <property type="entry name" value="SODIUM-COUPLED MONOCARBOXYLATE TRANSPORTER"/>
    <property type="match status" value="1"/>
</dbReference>
<feature type="transmembrane region" description="Helical" evidence="12">
    <location>
        <begin position="101"/>
        <end position="120"/>
    </location>
</feature>
<evidence type="ECO:0000256" key="7">
    <source>
        <dbReference type="ARBA" id="ARBA00023053"/>
    </source>
</evidence>
<accession>A0AAV7HZA0</accession>
<dbReference type="InterPro" id="IPR001734">
    <property type="entry name" value="Na/solute_symporter"/>
</dbReference>
<dbReference type="GO" id="GO:0005886">
    <property type="term" value="C:plasma membrane"/>
    <property type="evidence" value="ECO:0007669"/>
    <property type="project" value="UniProtKB-SubCell"/>
</dbReference>
<evidence type="ECO:0000256" key="6">
    <source>
        <dbReference type="ARBA" id="ARBA00022989"/>
    </source>
</evidence>